<accession>A0A5S9NRT4</accession>
<reference evidence="1 2" key="1">
    <citation type="submission" date="2019-11" db="EMBL/GenBank/DDBJ databases">
        <authorList>
            <person name="Holert J."/>
        </authorList>
    </citation>
    <scope>NUCLEOTIDE SEQUENCE [LARGE SCALE GENOMIC DNA]</scope>
    <source>
        <strain evidence="1">BC5_2</strain>
    </source>
</reference>
<evidence type="ECO:0000313" key="2">
    <source>
        <dbReference type="Proteomes" id="UP000434580"/>
    </source>
</evidence>
<dbReference type="EMBL" id="CACSII010000002">
    <property type="protein sequence ID" value="CAA0090577.1"/>
    <property type="molecule type" value="Genomic_DNA"/>
</dbReference>
<sequence>MDARDNFNAINEGSTGLSIWAVCFHGLYKQSVLSIVKPPARQRGAHDGGSG</sequence>
<organism evidence="1 2">
    <name type="scientific">BD1-7 clade bacterium</name>
    <dbReference type="NCBI Taxonomy" id="2029982"/>
    <lineage>
        <taxon>Bacteria</taxon>
        <taxon>Pseudomonadati</taxon>
        <taxon>Pseudomonadota</taxon>
        <taxon>Gammaproteobacteria</taxon>
        <taxon>Cellvibrionales</taxon>
        <taxon>Spongiibacteraceae</taxon>
        <taxon>BD1-7 clade</taxon>
    </lineage>
</organism>
<dbReference type="AlphaFoldDB" id="A0A5S9NRT4"/>
<evidence type="ECO:0000313" key="1">
    <source>
        <dbReference type="EMBL" id="CAA0090577.1"/>
    </source>
</evidence>
<dbReference type="Proteomes" id="UP000434580">
    <property type="component" value="Unassembled WGS sequence"/>
</dbReference>
<proteinExistence type="predicted"/>
<gene>
    <name evidence="1" type="ORF">DPBNPPHM_02907</name>
</gene>
<name>A0A5S9NRT4_9GAMM</name>
<protein>
    <submittedName>
        <fullName evidence="1">Uncharacterized protein</fullName>
    </submittedName>
</protein>